<organism evidence="2">
    <name type="scientific">bioreactor metagenome</name>
    <dbReference type="NCBI Taxonomy" id="1076179"/>
    <lineage>
        <taxon>unclassified sequences</taxon>
        <taxon>metagenomes</taxon>
        <taxon>ecological metagenomes</taxon>
    </lineage>
</organism>
<protein>
    <submittedName>
        <fullName evidence="2">Uncharacterized protein</fullName>
    </submittedName>
</protein>
<feature type="region of interest" description="Disordered" evidence="1">
    <location>
        <begin position="25"/>
        <end position="61"/>
    </location>
</feature>
<dbReference type="AlphaFoldDB" id="A0A645H5C9"/>
<gene>
    <name evidence="2" type="ORF">SDC9_178948</name>
</gene>
<sequence length="61" mass="7226">MSFRFPSVGGQDFVSEAQRLRAEKQIRENLEKGGHRKSINKNEIKKKRKQERQNKKSGRKK</sequence>
<evidence type="ECO:0000313" key="2">
    <source>
        <dbReference type="EMBL" id="MPN31474.1"/>
    </source>
</evidence>
<proteinExistence type="predicted"/>
<dbReference type="EMBL" id="VSSQ01083008">
    <property type="protein sequence ID" value="MPN31474.1"/>
    <property type="molecule type" value="Genomic_DNA"/>
</dbReference>
<accession>A0A645H5C9</accession>
<feature type="compositionally biased region" description="Basic residues" evidence="1">
    <location>
        <begin position="34"/>
        <end position="61"/>
    </location>
</feature>
<name>A0A645H5C9_9ZZZZ</name>
<comment type="caution">
    <text evidence="2">The sequence shown here is derived from an EMBL/GenBank/DDBJ whole genome shotgun (WGS) entry which is preliminary data.</text>
</comment>
<evidence type="ECO:0000256" key="1">
    <source>
        <dbReference type="SAM" id="MobiDB-lite"/>
    </source>
</evidence>
<reference evidence="2" key="1">
    <citation type="submission" date="2019-08" db="EMBL/GenBank/DDBJ databases">
        <authorList>
            <person name="Kucharzyk K."/>
            <person name="Murdoch R.W."/>
            <person name="Higgins S."/>
            <person name="Loffler F."/>
        </authorList>
    </citation>
    <scope>NUCLEOTIDE SEQUENCE</scope>
</reference>